<evidence type="ECO:0000256" key="9">
    <source>
        <dbReference type="SAM" id="MobiDB-lite"/>
    </source>
</evidence>
<accession>A0A6P8WLA1</accession>
<evidence type="ECO:0000256" key="5">
    <source>
        <dbReference type="ARBA" id="ARBA00022833"/>
    </source>
</evidence>
<dbReference type="Gene3D" id="3.30.160.60">
    <property type="entry name" value="Classic Zinc Finger"/>
    <property type="match status" value="6"/>
</dbReference>
<keyword evidence="7" id="KW-0539">Nucleus</keyword>
<dbReference type="PANTHER" id="PTHR16515">
    <property type="entry name" value="PR DOMAIN ZINC FINGER PROTEIN"/>
    <property type="match status" value="1"/>
</dbReference>
<keyword evidence="6" id="KW-0238">DNA-binding</keyword>
<evidence type="ECO:0000256" key="8">
    <source>
        <dbReference type="PROSITE-ProRule" id="PRU00042"/>
    </source>
</evidence>
<evidence type="ECO:0000256" key="2">
    <source>
        <dbReference type="ARBA" id="ARBA00022723"/>
    </source>
</evidence>
<dbReference type="AlphaFoldDB" id="A0A6P8WLA1"/>
<keyword evidence="2" id="KW-0479">Metal-binding</keyword>
<sequence length="543" mass="63414">MSAILDISCIKVEPRQEEETEPSYGIEIDIGPVKIEPGTSKEVLSTAKTKPNQCPHCPRFFEMRAELEIHLQIHTSNLLYKCSYCPNSFSHKSVYTMHMFGHTGEFPYQCTQCESGFIRQQEFKKHMQMHKRKSRLQTLPSPVKKAPLKQVPSTKKLNFTLKCPHCPLCLKNNEELAKHLQTHGDGRTRKESYSWRNSLHCPHCPRDCMSSQELAQHLQIHRQRGHNKTLQCPRCPRSFKSPDELAIHLQIHSDRLSHKCPYCPSSFSHKTIYLAHLCEHTGAFPYKCYKCTQGFMKKYELKKHFMSHYEVNSKERQIIDSCIKMRQRNQELEKRMLEMEDQKKRKMENQELGRKSNNRSKLLNKAELIDLRCIKKEQIEEDTPFKAAENTEKQAEAMEEVTKDKVQSALKHDETKKQLGNQSDGNEQLTEDPLEEESDKDEPLKEVPCKAEPLEQDSLSEDPLKEGTWQELPLNEEPIKPQLLKQEPLEQKAPGEKQEKSNLHSSRQMRRRPYKCELCSMSFTQLNNLNVHRCKHSKNKIQV</sequence>
<feature type="domain" description="C2H2-type" evidence="10">
    <location>
        <begin position="286"/>
        <end position="313"/>
    </location>
</feature>
<feature type="compositionally biased region" description="Basic and acidic residues" evidence="9">
    <location>
        <begin position="487"/>
        <end position="502"/>
    </location>
</feature>
<dbReference type="GO" id="GO:0005634">
    <property type="term" value="C:nucleus"/>
    <property type="evidence" value="ECO:0007669"/>
    <property type="project" value="TreeGrafter"/>
</dbReference>
<dbReference type="GO" id="GO:0010468">
    <property type="term" value="P:regulation of gene expression"/>
    <property type="evidence" value="ECO:0007669"/>
    <property type="project" value="TreeGrafter"/>
</dbReference>
<dbReference type="InterPro" id="IPR036236">
    <property type="entry name" value="Znf_C2H2_sf"/>
</dbReference>
<evidence type="ECO:0000256" key="7">
    <source>
        <dbReference type="ARBA" id="ARBA00023242"/>
    </source>
</evidence>
<dbReference type="PROSITE" id="PS00028">
    <property type="entry name" value="ZINC_FINGER_C2H2_1"/>
    <property type="match status" value="9"/>
</dbReference>
<dbReference type="PANTHER" id="PTHR16515:SF2">
    <property type="entry name" value="PR DOMAIN ZINC FINGER PROTEIN 4"/>
    <property type="match status" value="1"/>
</dbReference>
<evidence type="ECO:0000313" key="12">
    <source>
        <dbReference type="RefSeq" id="XP_034098640.1"/>
    </source>
</evidence>
<dbReference type="OrthoDB" id="8895262at2759"/>
<feature type="region of interest" description="Disordered" evidence="9">
    <location>
        <begin position="385"/>
        <end position="511"/>
    </location>
</feature>
<evidence type="ECO:0000256" key="4">
    <source>
        <dbReference type="ARBA" id="ARBA00022771"/>
    </source>
</evidence>
<feature type="compositionally biased region" description="Basic and acidic residues" evidence="9">
    <location>
        <begin position="339"/>
        <end position="354"/>
    </location>
</feature>
<dbReference type="FunFam" id="3.30.160.60:FF:000446">
    <property type="entry name" value="Zinc finger protein"/>
    <property type="match status" value="2"/>
</dbReference>
<dbReference type="SMART" id="SM00355">
    <property type="entry name" value="ZnF_C2H2"/>
    <property type="match status" value="9"/>
</dbReference>
<dbReference type="PROSITE" id="PS50157">
    <property type="entry name" value="ZINC_FINGER_C2H2_2"/>
    <property type="match status" value="7"/>
</dbReference>
<evidence type="ECO:0000313" key="11">
    <source>
        <dbReference type="Proteomes" id="UP000515160"/>
    </source>
</evidence>
<keyword evidence="5" id="KW-0862">Zinc</keyword>
<protein>
    <submittedName>
        <fullName evidence="12">Zinc finger protein Xfin-like</fullName>
    </submittedName>
</protein>
<feature type="domain" description="C2H2-type" evidence="10">
    <location>
        <begin position="108"/>
        <end position="135"/>
    </location>
</feature>
<gene>
    <name evidence="12" type="primary">LOC117564102</name>
</gene>
<feature type="domain" description="C2H2-type" evidence="10">
    <location>
        <begin position="258"/>
        <end position="285"/>
    </location>
</feature>
<feature type="domain" description="C2H2-type" evidence="10">
    <location>
        <begin position="514"/>
        <end position="541"/>
    </location>
</feature>
<dbReference type="RefSeq" id="XP_034098640.1">
    <property type="nucleotide sequence ID" value="XM_034242749.2"/>
</dbReference>
<dbReference type="GO" id="GO:0008270">
    <property type="term" value="F:zinc ion binding"/>
    <property type="evidence" value="ECO:0007669"/>
    <property type="project" value="UniProtKB-KW"/>
</dbReference>
<dbReference type="GeneID" id="117564102"/>
<keyword evidence="4 8" id="KW-0863">Zinc-finger</keyword>
<name>A0A6P8WLA1_DROAB</name>
<feature type="compositionally biased region" description="Acidic residues" evidence="9">
    <location>
        <begin position="429"/>
        <end position="440"/>
    </location>
</feature>
<feature type="compositionally biased region" description="Polar residues" evidence="9">
    <location>
        <begin position="418"/>
        <end position="428"/>
    </location>
</feature>
<dbReference type="SUPFAM" id="SSF57667">
    <property type="entry name" value="beta-beta-alpha zinc fingers"/>
    <property type="match status" value="5"/>
</dbReference>
<feature type="domain" description="C2H2-type" evidence="10">
    <location>
        <begin position="80"/>
        <end position="107"/>
    </location>
</feature>
<feature type="region of interest" description="Disordered" evidence="9">
    <location>
        <begin position="339"/>
        <end position="359"/>
    </location>
</feature>
<evidence type="ECO:0000259" key="10">
    <source>
        <dbReference type="PROSITE" id="PS50157"/>
    </source>
</evidence>
<feature type="domain" description="C2H2-type" evidence="10">
    <location>
        <begin position="230"/>
        <end position="257"/>
    </location>
</feature>
<reference evidence="12" key="1">
    <citation type="submission" date="2025-08" db="UniProtKB">
        <authorList>
            <consortium name="RefSeq"/>
        </authorList>
    </citation>
    <scope>IDENTIFICATION</scope>
    <source>
        <strain evidence="12">15112-1751.03</strain>
        <tissue evidence="12">Whole Adult</tissue>
    </source>
</reference>
<comment type="subcellular location">
    <subcellularLocation>
        <location evidence="1">Nucleus</location>
    </subcellularLocation>
</comment>
<proteinExistence type="predicted"/>
<feature type="domain" description="C2H2-type" evidence="10">
    <location>
        <begin position="52"/>
        <end position="79"/>
    </location>
</feature>
<dbReference type="InterPro" id="IPR013087">
    <property type="entry name" value="Znf_C2H2_type"/>
</dbReference>
<evidence type="ECO:0000256" key="3">
    <source>
        <dbReference type="ARBA" id="ARBA00022737"/>
    </source>
</evidence>
<keyword evidence="3" id="KW-0677">Repeat</keyword>
<feature type="compositionally biased region" description="Basic and acidic residues" evidence="9">
    <location>
        <begin position="389"/>
        <end position="417"/>
    </location>
</feature>
<evidence type="ECO:0000256" key="6">
    <source>
        <dbReference type="ARBA" id="ARBA00023125"/>
    </source>
</evidence>
<dbReference type="Pfam" id="PF00096">
    <property type="entry name" value="zf-C2H2"/>
    <property type="match status" value="5"/>
</dbReference>
<evidence type="ECO:0000256" key="1">
    <source>
        <dbReference type="ARBA" id="ARBA00004123"/>
    </source>
</evidence>
<dbReference type="InterPro" id="IPR050331">
    <property type="entry name" value="Zinc_finger"/>
</dbReference>
<keyword evidence="11" id="KW-1185">Reference proteome</keyword>
<organism evidence="11 12">
    <name type="scientific">Drosophila albomicans</name>
    <name type="common">Fruit fly</name>
    <dbReference type="NCBI Taxonomy" id="7291"/>
    <lineage>
        <taxon>Eukaryota</taxon>
        <taxon>Metazoa</taxon>
        <taxon>Ecdysozoa</taxon>
        <taxon>Arthropoda</taxon>
        <taxon>Hexapoda</taxon>
        <taxon>Insecta</taxon>
        <taxon>Pterygota</taxon>
        <taxon>Neoptera</taxon>
        <taxon>Endopterygota</taxon>
        <taxon>Diptera</taxon>
        <taxon>Brachycera</taxon>
        <taxon>Muscomorpha</taxon>
        <taxon>Ephydroidea</taxon>
        <taxon>Drosophilidae</taxon>
        <taxon>Drosophila</taxon>
    </lineage>
</organism>
<feature type="compositionally biased region" description="Basic and acidic residues" evidence="9">
    <location>
        <begin position="441"/>
        <end position="453"/>
    </location>
</feature>
<dbReference type="Proteomes" id="UP000515160">
    <property type="component" value="Chromosome 2L"/>
</dbReference>